<reference evidence="6" key="1">
    <citation type="journal article" date="2019" name="Int. J. Syst. Evol. Microbiol.">
        <title>The Global Catalogue of Microorganisms (GCM) 10K type strain sequencing project: providing services to taxonomists for standard genome sequencing and annotation.</title>
        <authorList>
            <consortium name="The Broad Institute Genomics Platform"/>
            <consortium name="The Broad Institute Genome Sequencing Center for Infectious Disease"/>
            <person name="Wu L."/>
            <person name="Ma J."/>
        </authorList>
    </citation>
    <scope>NUCLEOTIDE SEQUENCE [LARGE SCALE GENOMIC DNA]</scope>
    <source>
        <strain evidence="6">CCUG 73951</strain>
    </source>
</reference>
<organism evidence="5 6">
    <name type="scientific">Halobacillus campisalis</name>
    <dbReference type="NCBI Taxonomy" id="435909"/>
    <lineage>
        <taxon>Bacteria</taxon>
        <taxon>Bacillati</taxon>
        <taxon>Bacillota</taxon>
        <taxon>Bacilli</taxon>
        <taxon>Bacillales</taxon>
        <taxon>Bacillaceae</taxon>
        <taxon>Halobacillus</taxon>
    </lineage>
</organism>
<keyword evidence="2 3" id="KW-0456">Lyase</keyword>
<comment type="pathway">
    <text evidence="3">Quinol/quinone metabolism; 1,4-dihydroxy-2-naphthoate biosynthesis; 1,4-dihydroxy-2-naphthoate from chorismate: step 3/7.</text>
</comment>
<protein>
    <recommendedName>
        <fullName evidence="3">Putative 2-succinyl-6-hydroxy-2,4-cyclohexadiene-1-carboxylate synthase</fullName>
        <shortName evidence="3">SHCHC synthase</shortName>
        <ecNumber evidence="3">4.2.99.20</ecNumber>
    </recommendedName>
</protein>
<dbReference type="Pfam" id="PF00561">
    <property type="entry name" value="Abhydrolase_1"/>
    <property type="match status" value="1"/>
</dbReference>
<dbReference type="EMBL" id="JBHTBY010000013">
    <property type="protein sequence ID" value="MFC7322136.1"/>
    <property type="molecule type" value="Genomic_DNA"/>
</dbReference>
<evidence type="ECO:0000256" key="3">
    <source>
        <dbReference type="HAMAP-Rule" id="MF_01660"/>
    </source>
</evidence>
<accession>A0ABW2K5M7</accession>
<comment type="catalytic activity">
    <reaction evidence="3">
        <text>5-enolpyruvoyl-6-hydroxy-2-succinyl-cyclohex-3-ene-1-carboxylate = (1R,6R)-6-hydroxy-2-succinyl-cyclohexa-2,4-diene-1-carboxylate + pyruvate</text>
        <dbReference type="Rhea" id="RHEA:25597"/>
        <dbReference type="ChEBI" id="CHEBI:15361"/>
        <dbReference type="ChEBI" id="CHEBI:58689"/>
        <dbReference type="ChEBI" id="CHEBI:58818"/>
        <dbReference type="EC" id="4.2.99.20"/>
    </reaction>
</comment>
<dbReference type="Proteomes" id="UP001596494">
    <property type="component" value="Unassembled WGS sequence"/>
</dbReference>
<dbReference type="EC" id="4.2.99.20" evidence="3"/>
<dbReference type="RefSeq" id="WP_289216007.1">
    <property type="nucleotide sequence ID" value="NZ_JAPVRC010000004.1"/>
</dbReference>
<evidence type="ECO:0000256" key="1">
    <source>
        <dbReference type="ARBA" id="ARBA00022428"/>
    </source>
</evidence>
<name>A0ABW2K5M7_9BACI</name>
<sequence length="264" mass="29763">MYVKAGRRSYWIEDDGKGTPLLFLHGFTGTGKTFDSTIKLFPDSLRTITIDMPGHGKTGEIGPVTMEQFSKDLALLLDELKLSKVHLLGYSMGGRAALTFAMLYPDYIETVILESASPGLQTTEQQLARQAKDQTFIDQLQKKGVESFVEDWEQLPLFKTQQNLSQTSRQLIKEERLSHTAQGLSQSLKGMGTGQQPSWWSRLTELEKRILLITGSKDEKFVELNKEMDALLPYSTYIEVKGAGHTVHMEEPKVFAKIVEEFVI</sequence>
<dbReference type="InterPro" id="IPR029058">
    <property type="entry name" value="AB_hydrolase_fold"/>
</dbReference>
<comment type="pathway">
    <text evidence="3">Quinol/quinone metabolism; menaquinone biosynthesis.</text>
</comment>
<evidence type="ECO:0000256" key="2">
    <source>
        <dbReference type="ARBA" id="ARBA00023239"/>
    </source>
</evidence>
<dbReference type="PANTHER" id="PTHR42916:SF1">
    <property type="entry name" value="PROTEIN PHYLLO, CHLOROPLASTIC"/>
    <property type="match status" value="1"/>
</dbReference>
<comment type="similarity">
    <text evidence="3">Belongs to the AB hydrolase superfamily. MenH family.</text>
</comment>
<evidence type="ECO:0000259" key="4">
    <source>
        <dbReference type="Pfam" id="PF00561"/>
    </source>
</evidence>
<dbReference type="HAMAP" id="MF_01660">
    <property type="entry name" value="MenH"/>
    <property type="match status" value="1"/>
</dbReference>
<dbReference type="GO" id="GO:0070205">
    <property type="term" value="F:2-succinyl-6-hydroxy-2,4-cyclohexadiene-1-carboxylate synthase activity"/>
    <property type="evidence" value="ECO:0007669"/>
    <property type="project" value="UniProtKB-EC"/>
</dbReference>
<keyword evidence="1 3" id="KW-0474">Menaquinone biosynthesis</keyword>
<evidence type="ECO:0000313" key="6">
    <source>
        <dbReference type="Proteomes" id="UP001596494"/>
    </source>
</evidence>
<comment type="function">
    <text evidence="3">Catalyzes a proton abstraction reaction that results in 2,5-elimination of pyruvate from 2-succinyl-5-enolpyruvyl-6-hydroxy-3-cyclohexene-1-carboxylate (SEPHCHC) and the formation of 2-succinyl-6-hydroxy-2,4-cyclohexadiene-1-carboxylate (SHCHC).</text>
</comment>
<comment type="subunit">
    <text evidence="3">Monomer.</text>
</comment>
<gene>
    <name evidence="3 5" type="primary">menH</name>
    <name evidence="5" type="ORF">ACFQMN_14770</name>
</gene>
<comment type="caution">
    <text evidence="5">The sequence shown here is derived from an EMBL/GenBank/DDBJ whole genome shotgun (WGS) entry which is preliminary data.</text>
</comment>
<dbReference type="InterPro" id="IPR000073">
    <property type="entry name" value="AB_hydrolase_1"/>
</dbReference>
<dbReference type="SUPFAM" id="SSF53474">
    <property type="entry name" value="alpha/beta-Hydrolases"/>
    <property type="match status" value="1"/>
</dbReference>
<proteinExistence type="inferred from homology"/>
<feature type="domain" description="AB hydrolase-1" evidence="4">
    <location>
        <begin position="20"/>
        <end position="252"/>
    </location>
</feature>
<dbReference type="InterPro" id="IPR022485">
    <property type="entry name" value="SHCHC_synthase_MenH"/>
</dbReference>
<dbReference type="NCBIfam" id="TIGR03695">
    <property type="entry name" value="menH_SHCHC"/>
    <property type="match status" value="1"/>
</dbReference>
<dbReference type="PRINTS" id="PR00111">
    <property type="entry name" value="ABHYDROLASE"/>
</dbReference>
<keyword evidence="6" id="KW-1185">Reference proteome</keyword>
<dbReference type="Gene3D" id="3.40.50.1820">
    <property type="entry name" value="alpha/beta hydrolase"/>
    <property type="match status" value="1"/>
</dbReference>
<dbReference type="PANTHER" id="PTHR42916">
    <property type="entry name" value="2-SUCCINYL-5-ENOLPYRUVYL-6-HYDROXY-3-CYCLOHEXENE-1-CARBOXYLATE SYNTHASE"/>
    <property type="match status" value="1"/>
</dbReference>
<evidence type="ECO:0000313" key="5">
    <source>
        <dbReference type="EMBL" id="MFC7322136.1"/>
    </source>
</evidence>